<keyword evidence="1" id="KW-0812">Transmembrane</keyword>
<keyword evidence="1" id="KW-1133">Transmembrane helix</keyword>
<gene>
    <name evidence="2" type="ORF">RRG08_056499</name>
</gene>
<organism evidence="2 3">
    <name type="scientific">Elysia crispata</name>
    <name type="common">lettuce slug</name>
    <dbReference type="NCBI Taxonomy" id="231223"/>
    <lineage>
        <taxon>Eukaryota</taxon>
        <taxon>Metazoa</taxon>
        <taxon>Spiralia</taxon>
        <taxon>Lophotrochozoa</taxon>
        <taxon>Mollusca</taxon>
        <taxon>Gastropoda</taxon>
        <taxon>Heterobranchia</taxon>
        <taxon>Euthyneura</taxon>
        <taxon>Panpulmonata</taxon>
        <taxon>Sacoglossa</taxon>
        <taxon>Placobranchoidea</taxon>
        <taxon>Plakobranchidae</taxon>
        <taxon>Elysia</taxon>
    </lineage>
</organism>
<sequence>MNEIKILLARILHRVTVRLDPDHKVEKCERMVIKAKDDIRLLVSARSFYLAPDDISFFNIITVPFDTEPPPTDDLLDAVSEEISSLVFASRKNSILHIFVCLVTVALEVILEFWKKEDIARSKIWAIRRVR</sequence>
<name>A0AAE0YKX0_9GAST</name>
<keyword evidence="1" id="KW-0472">Membrane</keyword>
<accession>A0AAE0YKX0</accession>
<comment type="caution">
    <text evidence="2">The sequence shown here is derived from an EMBL/GenBank/DDBJ whole genome shotgun (WGS) entry which is preliminary data.</text>
</comment>
<proteinExistence type="predicted"/>
<evidence type="ECO:0000256" key="1">
    <source>
        <dbReference type="SAM" id="Phobius"/>
    </source>
</evidence>
<dbReference type="Proteomes" id="UP001283361">
    <property type="component" value="Unassembled WGS sequence"/>
</dbReference>
<evidence type="ECO:0000313" key="2">
    <source>
        <dbReference type="EMBL" id="KAK3749709.1"/>
    </source>
</evidence>
<keyword evidence="3" id="KW-1185">Reference proteome</keyword>
<dbReference type="AlphaFoldDB" id="A0AAE0YKX0"/>
<evidence type="ECO:0000313" key="3">
    <source>
        <dbReference type="Proteomes" id="UP001283361"/>
    </source>
</evidence>
<dbReference type="EMBL" id="JAWDGP010005929">
    <property type="protein sequence ID" value="KAK3749709.1"/>
    <property type="molecule type" value="Genomic_DNA"/>
</dbReference>
<feature type="transmembrane region" description="Helical" evidence="1">
    <location>
        <begin position="95"/>
        <end position="114"/>
    </location>
</feature>
<protein>
    <submittedName>
        <fullName evidence="2">Uncharacterized protein</fullName>
    </submittedName>
</protein>
<reference evidence="2" key="1">
    <citation type="journal article" date="2023" name="G3 (Bethesda)">
        <title>A reference genome for the long-term kleptoplast-retaining sea slug Elysia crispata morphotype clarki.</title>
        <authorList>
            <person name="Eastman K.E."/>
            <person name="Pendleton A.L."/>
            <person name="Shaikh M.A."/>
            <person name="Suttiyut T."/>
            <person name="Ogas R."/>
            <person name="Tomko P."/>
            <person name="Gavelis G."/>
            <person name="Widhalm J.R."/>
            <person name="Wisecaver J.H."/>
        </authorList>
    </citation>
    <scope>NUCLEOTIDE SEQUENCE</scope>
    <source>
        <strain evidence="2">ECLA1</strain>
    </source>
</reference>